<reference evidence="1 2" key="1">
    <citation type="submission" date="2015-04" db="EMBL/GenBank/DDBJ databases">
        <authorList>
            <person name="Syromyatnikov M.Y."/>
            <person name="Popov V.N."/>
        </authorList>
    </citation>
    <scope>NUCLEOTIDE SEQUENCE [LARGE SCALE GENOMIC DNA]</scope>
</reference>
<organism evidence="1 2">
    <name type="scientific">Clunio marinus</name>
    <dbReference type="NCBI Taxonomy" id="568069"/>
    <lineage>
        <taxon>Eukaryota</taxon>
        <taxon>Metazoa</taxon>
        <taxon>Ecdysozoa</taxon>
        <taxon>Arthropoda</taxon>
        <taxon>Hexapoda</taxon>
        <taxon>Insecta</taxon>
        <taxon>Pterygota</taxon>
        <taxon>Neoptera</taxon>
        <taxon>Endopterygota</taxon>
        <taxon>Diptera</taxon>
        <taxon>Nematocera</taxon>
        <taxon>Chironomoidea</taxon>
        <taxon>Chironomidae</taxon>
        <taxon>Clunio</taxon>
    </lineage>
</organism>
<dbReference type="EMBL" id="CVRI01000056">
    <property type="protein sequence ID" value="CRL01724.1"/>
    <property type="molecule type" value="Genomic_DNA"/>
</dbReference>
<gene>
    <name evidence="1" type="ORF">CLUMA_CG014940</name>
</gene>
<proteinExistence type="predicted"/>
<name>A0A1J1IQB0_9DIPT</name>
<sequence>MMLTPLRNLSVLQNQRFIWHNRSRDEWRLTLKYYACEITDSDRLFYRENIFLVLIESLKRSNGQQHDPPQYQHNINLLTFSVVNSVESLIVQQIQCKCKKCNDTTIKTPAVIEFLDEQY</sequence>
<protein>
    <submittedName>
        <fullName evidence="1">CLUMA_CG014940, isoform A</fullName>
    </submittedName>
</protein>
<accession>A0A1J1IQB0</accession>
<evidence type="ECO:0000313" key="1">
    <source>
        <dbReference type="EMBL" id="CRL01724.1"/>
    </source>
</evidence>
<keyword evidence="2" id="KW-1185">Reference proteome</keyword>
<evidence type="ECO:0000313" key="2">
    <source>
        <dbReference type="Proteomes" id="UP000183832"/>
    </source>
</evidence>
<dbReference type="AlphaFoldDB" id="A0A1J1IQB0"/>
<dbReference type="Proteomes" id="UP000183832">
    <property type="component" value="Unassembled WGS sequence"/>
</dbReference>